<gene>
    <name evidence="1" type="ORF">EWB00_002348</name>
</gene>
<sequence>MVIVREKKESLEVNPQIILRKKIKLPMVDSNGLELFKSSSPTKSRSTERNKLRSSTFGKDLDLIDQLITSSLASSGYWEDCDSLVTSEYDVFGLNWATYHQNERIKCNRSKHRPLPDRTNQSSFVRTHSLYEKQKDNITKHSSEHYPREHHSDSILNTYCNDIQYVMSPRNNTDYGVPNDSLDVVNLTEANLVSCEKSHSSVYNSQSFQEVPNSPHNPGKKISKHLGEWGDSSDEEVVDGAEPKTKFEAALRRAEENNQKRMALVASKNYSTSGKVMPEWGSPIQIGSNVNGSRYTECCVSLDIPLSCATSPEISRPSDLCREVEEWLQSRPSWIDQKHQKNNPALQICFLNTSEQNLFSSMEAIVTEPQLNHTTNGIEQNDTEDNLFPTTTNHNVDDTINTVNSINDNKIDQNDSNEDYDLKQPSLNGSLLYEEENRMNSSISGRSSLLLAFESSVNLISLLNEINTYYERLLDQCRQDCYNARSVVYLQELMKNHKRFQTETQIAIMQVPKISAMQAEVERMKIPPITPNVAKMLRIDLKNFIFAKMN</sequence>
<dbReference type="AlphaFoldDB" id="A0A4Z2DC91"/>
<dbReference type="EMBL" id="SKCS01000180">
    <property type="protein sequence ID" value="TNN14085.1"/>
    <property type="molecule type" value="Genomic_DNA"/>
</dbReference>
<evidence type="ECO:0000313" key="1">
    <source>
        <dbReference type="EMBL" id="TNN14085.1"/>
    </source>
</evidence>
<proteinExistence type="predicted"/>
<accession>A0A4Z2DC91</accession>
<organism evidence="1 2">
    <name type="scientific">Schistosoma japonicum</name>
    <name type="common">Blood fluke</name>
    <dbReference type="NCBI Taxonomy" id="6182"/>
    <lineage>
        <taxon>Eukaryota</taxon>
        <taxon>Metazoa</taxon>
        <taxon>Spiralia</taxon>
        <taxon>Lophotrochozoa</taxon>
        <taxon>Platyhelminthes</taxon>
        <taxon>Trematoda</taxon>
        <taxon>Digenea</taxon>
        <taxon>Strigeidida</taxon>
        <taxon>Schistosomatoidea</taxon>
        <taxon>Schistosomatidae</taxon>
        <taxon>Schistosoma</taxon>
    </lineage>
</organism>
<comment type="caution">
    <text evidence="1">The sequence shown here is derived from an EMBL/GenBank/DDBJ whole genome shotgun (WGS) entry which is preliminary data.</text>
</comment>
<keyword evidence="2" id="KW-1185">Reference proteome</keyword>
<name>A0A4Z2DC91_SCHJA</name>
<reference evidence="1 2" key="1">
    <citation type="submission" date="2019-03" db="EMBL/GenBank/DDBJ databases">
        <title>An improved genome assembly of the fluke Schistosoma japonicum.</title>
        <authorList>
            <person name="Hu W."/>
            <person name="Luo F."/>
            <person name="Yin M."/>
            <person name="Mo X."/>
            <person name="Sun C."/>
            <person name="Wu Q."/>
            <person name="Zhu B."/>
            <person name="Xiang M."/>
            <person name="Wang J."/>
            <person name="Wang Y."/>
            <person name="Zhang T."/>
            <person name="Xu B."/>
            <person name="Zheng H."/>
            <person name="Feng Z."/>
        </authorList>
    </citation>
    <scope>NUCLEOTIDE SEQUENCE [LARGE SCALE GENOMIC DNA]</scope>
    <source>
        <strain evidence="1">HuSjv2</strain>
        <tissue evidence="1">Worms</tissue>
    </source>
</reference>
<dbReference type="OrthoDB" id="6260144at2759"/>
<protein>
    <submittedName>
        <fullName evidence="1">Schwannomin-interacting protein</fullName>
    </submittedName>
</protein>
<dbReference type="Proteomes" id="UP000311919">
    <property type="component" value="Unassembled WGS sequence"/>
</dbReference>
<evidence type="ECO:0000313" key="2">
    <source>
        <dbReference type="Proteomes" id="UP000311919"/>
    </source>
</evidence>